<accession>A0A9N7TS24</accession>
<comment type="caution">
    <text evidence="2">The sequence shown here is derived from an EMBL/GenBank/DDBJ whole genome shotgun (WGS) entry which is preliminary data.</text>
</comment>
<dbReference type="GO" id="GO:0001221">
    <property type="term" value="F:transcription coregulator binding"/>
    <property type="evidence" value="ECO:0007669"/>
    <property type="project" value="TreeGrafter"/>
</dbReference>
<dbReference type="GO" id="GO:0003713">
    <property type="term" value="F:transcription coactivator activity"/>
    <property type="evidence" value="ECO:0007669"/>
    <property type="project" value="TreeGrafter"/>
</dbReference>
<keyword evidence="3" id="KW-1185">Reference proteome</keyword>
<dbReference type="EMBL" id="CADEAL010000224">
    <property type="protein sequence ID" value="CAB1416683.1"/>
    <property type="molecule type" value="Genomic_DNA"/>
</dbReference>
<organism evidence="2 3">
    <name type="scientific">Pleuronectes platessa</name>
    <name type="common">European plaice</name>
    <dbReference type="NCBI Taxonomy" id="8262"/>
    <lineage>
        <taxon>Eukaryota</taxon>
        <taxon>Metazoa</taxon>
        <taxon>Chordata</taxon>
        <taxon>Craniata</taxon>
        <taxon>Vertebrata</taxon>
        <taxon>Euteleostomi</taxon>
        <taxon>Actinopterygii</taxon>
        <taxon>Neopterygii</taxon>
        <taxon>Teleostei</taxon>
        <taxon>Neoteleostei</taxon>
        <taxon>Acanthomorphata</taxon>
        <taxon>Carangaria</taxon>
        <taxon>Pleuronectiformes</taxon>
        <taxon>Pleuronectoidei</taxon>
        <taxon>Pleuronectidae</taxon>
        <taxon>Pleuronectes</taxon>
    </lineage>
</organism>
<sequence>MVAATAGYTSGLSLHHPSAADPKKMVDPSFLAFLRAEGLAESTITLLLQHGFDSYSTLGMMEDHDVRSVAPNLAQARALSRVMLGFKTSGTAPRTRSNSFTHRNDLYMQPQGLTMDPNLMQQHPTTLQNMSPKDGRISWQKTQ</sequence>
<dbReference type="PANTHER" id="PTHR46029">
    <property type="entry name" value="C-TERMINAL-BINDING PROTEIN"/>
    <property type="match status" value="1"/>
</dbReference>
<dbReference type="PANTHER" id="PTHR46029:SF3">
    <property type="entry name" value="C-TERMINAL-BINDING PROTEIN 2"/>
    <property type="match status" value="1"/>
</dbReference>
<dbReference type="GO" id="GO:0140297">
    <property type="term" value="F:DNA-binding transcription factor binding"/>
    <property type="evidence" value="ECO:0007669"/>
    <property type="project" value="TreeGrafter"/>
</dbReference>
<reference evidence="2" key="1">
    <citation type="submission" date="2020-03" db="EMBL/GenBank/DDBJ databases">
        <authorList>
            <person name="Weist P."/>
        </authorList>
    </citation>
    <scope>NUCLEOTIDE SEQUENCE</scope>
</reference>
<gene>
    <name evidence="2" type="ORF">PLEPLA_LOCUS4474</name>
</gene>
<evidence type="ECO:0000313" key="3">
    <source>
        <dbReference type="Proteomes" id="UP001153269"/>
    </source>
</evidence>
<proteinExistence type="predicted"/>
<dbReference type="GO" id="GO:0006357">
    <property type="term" value="P:regulation of transcription by RNA polymerase II"/>
    <property type="evidence" value="ECO:0007669"/>
    <property type="project" value="TreeGrafter"/>
</dbReference>
<evidence type="ECO:0000256" key="1">
    <source>
        <dbReference type="SAM" id="MobiDB-lite"/>
    </source>
</evidence>
<protein>
    <submittedName>
        <fullName evidence="2">Uncharacterized protein</fullName>
    </submittedName>
</protein>
<dbReference type="AlphaFoldDB" id="A0A9N7TS24"/>
<dbReference type="Proteomes" id="UP001153269">
    <property type="component" value="Unassembled WGS sequence"/>
</dbReference>
<name>A0A9N7TS24_PLEPL</name>
<dbReference type="GO" id="GO:0005634">
    <property type="term" value="C:nucleus"/>
    <property type="evidence" value="ECO:0007669"/>
    <property type="project" value="TreeGrafter"/>
</dbReference>
<dbReference type="InterPro" id="IPR051638">
    <property type="entry name" value="CTBP_dehydrogenase"/>
</dbReference>
<feature type="region of interest" description="Disordered" evidence="1">
    <location>
        <begin position="123"/>
        <end position="143"/>
    </location>
</feature>
<dbReference type="GO" id="GO:0003714">
    <property type="term" value="F:transcription corepressor activity"/>
    <property type="evidence" value="ECO:0007669"/>
    <property type="project" value="TreeGrafter"/>
</dbReference>
<evidence type="ECO:0000313" key="2">
    <source>
        <dbReference type="EMBL" id="CAB1416683.1"/>
    </source>
</evidence>